<dbReference type="AlphaFoldDB" id="A0A225UXP4"/>
<gene>
    <name evidence="2" type="ORF">PHMEG_00031446</name>
</gene>
<protein>
    <submittedName>
        <fullName evidence="2">Uncharacterized protein</fullName>
    </submittedName>
</protein>
<keyword evidence="1" id="KW-0175">Coiled coil</keyword>
<evidence type="ECO:0000313" key="2">
    <source>
        <dbReference type="EMBL" id="OWY97910.1"/>
    </source>
</evidence>
<evidence type="ECO:0000256" key="1">
    <source>
        <dbReference type="SAM" id="Coils"/>
    </source>
</evidence>
<sequence>MSRVCRVHDSKFMDLCRFIGELHWGPEVRGQSGFAQRVREATSLQQMLAATARPAIVVQDSLTRQLADARAQLSSCEEERRCIANKLFEVQRSREATEHLLREATADREAAQIEAKRIKGREIALHRQFSNMQATIHGHQDLYDKLENRLMLARAESAELSKNLKIAREVYKREIVAYKVSYDRLHQLLSLTDPVETTLTHKLRVRNRELVSQNKRLQKTASSLRSRIRLDEMDPETLVLMIEGESSFLIFIQCHPLSCRFLIGAQLGTH</sequence>
<proteinExistence type="predicted"/>
<dbReference type="EMBL" id="NBNE01009944">
    <property type="protein sequence ID" value="OWY97910.1"/>
    <property type="molecule type" value="Genomic_DNA"/>
</dbReference>
<keyword evidence="3" id="KW-1185">Reference proteome</keyword>
<dbReference type="Proteomes" id="UP000198211">
    <property type="component" value="Unassembled WGS sequence"/>
</dbReference>
<reference evidence="3" key="1">
    <citation type="submission" date="2017-03" db="EMBL/GenBank/DDBJ databases">
        <title>Phytopthora megakarya and P. palmivora, two closely related causual agents of cacao black pod achieved similar genome size and gene model numbers by different mechanisms.</title>
        <authorList>
            <person name="Ali S."/>
            <person name="Shao J."/>
            <person name="Larry D.J."/>
            <person name="Kronmiller B."/>
            <person name="Shen D."/>
            <person name="Strem M.D."/>
            <person name="Melnick R.L."/>
            <person name="Guiltinan M.J."/>
            <person name="Tyler B.M."/>
            <person name="Meinhardt L.W."/>
            <person name="Bailey B.A."/>
        </authorList>
    </citation>
    <scope>NUCLEOTIDE SEQUENCE [LARGE SCALE GENOMIC DNA]</scope>
    <source>
        <strain evidence="3">zdho120</strain>
    </source>
</reference>
<name>A0A225UXP4_9STRA</name>
<accession>A0A225UXP4</accession>
<feature type="coiled-coil region" evidence="1">
    <location>
        <begin position="59"/>
        <end position="163"/>
    </location>
</feature>
<evidence type="ECO:0000313" key="3">
    <source>
        <dbReference type="Proteomes" id="UP000198211"/>
    </source>
</evidence>
<organism evidence="2 3">
    <name type="scientific">Phytophthora megakarya</name>
    <dbReference type="NCBI Taxonomy" id="4795"/>
    <lineage>
        <taxon>Eukaryota</taxon>
        <taxon>Sar</taxon>
        <taxon>Stramenopiles</taxon>
        <taxon>Oomycota</taxon>
        <taxon>Peronosporomycetes</taxon>
        <taxon>Peronosporales</taxon>
        <taxon>Peronosporaceae</taxon>
        <taxon>Phytophthora</taxon>
    </lineage>
</organism>
<dbReference type="OrthoDB" id="129114at2759"/>
<comment type="caution">
    <text evidence="2">The sequence shown here is derived from an EMBL/GenBank/DDBJ whole genome shotgun (WGS) entry which is preliminary data.</text>
</comment>